<feature type="domain" description="Aminomethyltransferase C-terminal" evidence="19">
    <location>
        <begin position="837"/>
        <end position="916"/>
    </location>
</feature>
<keyword evidence="11" id="KW-0496">Mitochondrion</keyword>
<feature type="transmembrane region" description="Helical" evidence="16">
    <location>
        <begin position="473"/>
        <end position="493"/>
    </location>
</feature>
<dbReference type="Proteomes" id="UP001276659">
    <property type="component" value="Unassembled WGS sequence"/>
</dbReference>
<feature type="transmembrane region" description="Helical" evidence="16">
    <location>
        <begin position="398"/>
        <end position="419"/>
    </location>
</feature>
<evidence type="ECO:0000256" key="7">
    <source>
        <dbReference type="ARBA" id="ARBA00022679"/>
    </source>
</evidence>
<feature type="transmembrane region" description="Helical" evidence="16">
    <location>
        <begin position="357"/>
        <end position="377"/>
    </location>
</feature>
<reference evidence="20" key="1">
    <citation type="submission" date="2022-11" db="EMBL/GenBank/DDBJ databases">
        <title>Chromosomal genome sequence assembly and mating type (MAT) locus characterization of the leprose asexual lichenized fungus Lepraria neglecta (Nyl.) Erichsen.</title>
        <authorList>
            <person name="Allen J.L."/>
            <person name="Pfeffer B."/>
        </authorList>
    </citation>
    <scope>NUCLEOTIDE SEQUENCE</scope>
    <source>
        <strain evidence="20">Allen 5258</strain>
    </source>
</reference>
<evidence type="ECO:0000259" key="19">
    <source>
        <dbReference type="Pfam" id="PF08669"/>
    </source>
</evidence>
<dbReference type="InterPro" id="IPR029043">
    <property type="entry name" value="GcvT/YgfZ_C"/>
</dbReference>
<organism evidence="20 21">
    <name type="scientific">Lepraria neglecta</name>
    <dbReference type="NCBI Taxonomy" id="209136"/>
    <lineage>
        <taxon>Eukaryota</taxon>
        <taxon>Fungi</taxon>
        <taxon>Dikarya</taxon>
        <taxon>Ascomycota</taxon>
        <taxon>Pezizomycotina</taxon>
        <taxon>Lecanoromycetes</taxon>
        <taxon>OSLEUM clade</taxon>
        <taxon>Lecanoromycetidae</taxon>
        <taxon>Lecanorales</taxon>
        <taxon>Lecanorineae</taxon>
        <taxon>Stereocaulaceae</taxon>
        <taxon>Lepraria</taxon>
    </lineage>
</organism>
<dbReference type="SUPFAM" id="SSF101790">
    <property type="entry name" value="Aminomethyltransferase beta-barrel domain"/>
    <property type="match status" value="1"/>
</dbReference>
<feature type="transmembrane region" description="Helical" evidence="16">
    <location>
        <begin position="314"/>
        <end position="337"/>
    </location>
</feature>
<feature type="compositionally biased region" description="Polar residues" evidence="15">
    <location>
        <begin position="15"/>
        <end position="26"/>
    </location>
</feature>
<keyword evidence="10 16" id="KW-1133">Transmembrane helix</keyword>
<dbReference type="Pfam" id="PF01490">
    <property type="entry name" value="Aa_trans"/>
    <property type="match status" value="1"/>
</dbReference>
<dbReference type="InterPro" id="IPR027266">
    <property type="entry name" value="TrmE/GcvT-like"/>
</dbReference>
<evidence type="ECO:0000256" key="1">
    <source>
        <dbReference type="ARBA" id="ARBA00004173"/>
    </source>
</evidence>
<feature type="domain" description="GCVT N-terminal" evidence="18">
    <location>
        <begin position="533"/>
        <end position="808"/>
    </location>
</feature>
<dbReference type="Pfam" id="PF01571">
    <property type="entry name" value="GCV_T"/>
    <property type="match status" value="1"/>
</dbReference>
<feature type="transmembrane region" description="Helical" evidence="16">
    <location>
        <begin position="113"/>
        <end position="133"/>
    </location>
</feature>
<evidence type="ECO:0000256" key="3">
    <source>
        <dbReference type="ARBA" id="ARBA00008609"/>
    </source>
</evidence>
<name>A0AAD9Z3H3_9LECA</name>
<evidence type="ECO:0000256" key="14">
    <source>
        <dbReference type="ARBA" id="ARBA00047665"/>
    </source>
</evidence>
<keyword evidence="6" id="KW-0032">Aminotransferase</keyword>
<evidence type="ECO:0000256" key="12">
    <source>
        <dbReference type="ARBA" id="ARBA00023136"/>
    </source>
</evidence>
<evidence type="ECO:0000256" key="2">
    <source>
        <dbReference type="ARBA" id="ARBA00004370"/>
    </source>
</evidence>
<evidence type="ECO:0000256" key="15">
    <source>
        <dbReference type="SAM" id="MobiDB-lite"/>
    </source>
</evidence>
<evidence type="ECO:0000313" key="20">
    <source>
        <dbReference type="EMBL" id="KAK3168818.1"/>
    </source>
</evidence>
<dbReference type="PANTHER" id="PTHR43757">
    <property type="entry name" value="AMINOMETHYLTRANSFERASE"/>
    <property type="match status" value="1"/>
</dbReference>
<feature type="domain" description="Amino acid transporter transmembrane" evidence="17">
    <location>
        <begin position="81"/>
        <end position="494"/>
    </location>
</feature>
<evidence type="ECO:0000259" key="17">
    <source>
        <dbReference type="Pfam" id="PF01490"/>
    </source>
</evidence>
<dbReference type="GO" id="GO:0008483">
    <property type="term" value="F:transaminase activity"/>
    <property type="evidence" value="ECO:0007669"/>
    <property type="project" value="UniProtKB-KW"/>
</dbReference>
<dbReference type="InterPro" id="IPR028896">
    <property type="entry name" value="GcvT/YgfZ/DmdA"/>
</dbReference>
<comment type="similarity">
    <text evidence="3">Belongs to the GcvT family.</text>
</comment>
<keyword evidence="12 16" id="KW-0472">Membrane</keyword>
<proteinExistence type="inferred from homology"/>
<dbReference type="FunFam" id="3.30.70.1400:FF:000001">
    <property type="entry name" value="Aminomethyltransferase"/>
    <property type="match status" value="1"/>
</dbReference>
<dbReference type="Gene3D" id="3.30.70.1400">
    <property type="entry name" value="Aminomethyltransferase beta-barrel domains"/>
    <property type="match status" value="1"/>
</dbReference>
<accession>A0AAD9Z3H3</accession>
<dbReference type="GO" id="GO:0006546">
    <property type="term" value="P:glycine catabolic process"/>
    <property type="evidence" value="ECO:0007669"/>
    <property type="project" value="InterPro"/>
</dbReference>
<evidence type="ECO:0000256" key="11">
    <source>
        <dbReference type="ARBA" id="ARBA00023128"/>
    </source>
</evidence>
<dbReference type="NCBIfam" id="TIGR00528">
    <property type="entry name" value="gcvT"/>
    <property type="match status" value="1"/>
</dbReference>
<feature type="transmembrane region" description="Helical" evidence="16">
    <location>
        <begin position="267"/>
        <end position="293"/>
    </location>
</feature>
<feature type="transmembrane region" description="Helical" evidence="16">
    <location>
        <begin position="88"/>
        <end position="107"/>
    </location>
</feature>
<feature type="transmembrane region" description="Helical" evidence="16">
    <location>
        <begin position="431"/>
        <end position="452"/>
    </location>
</feature>
<evidence type="ECO:0000256" key="4">
    <source>
        <dbReference type="ARBA" id="ARBA00011690"/>
    </source>
</evidence>
<dbReference type="GO" id="GO:0016020">
    <property type="term" value="C:membrane"/>
    <property type="evidence" value="ECO:0007669"/>
    <property type="project" value="UniProtKB-SubCell"/>
</dbReference>
<dbReference type="InterPro" id="IPR013977">
    <property type="entry name" value="GcvT_C"/>
</dbReference>
<dbReference type="PANTHER" id="PTHR43757:SF2">
    <property type="entry name" value="AMINOMETHYLTRANSFERASE, MITOCHONDRIAL"/>
    <property type="match status" value="1"/>
</dbReference>
<feature type="transmembrane region" description="Helical" evidence="16">
    <location>
        <begin position="223"/>
        <end position="244"/>
    </location>
</feature>
<dbReference type="NCBIfam" id="NF001567">
    <property type="entry name" value="PRK00389.1"/>
    <property type="match status" value="1"/>
</dbReference>
<keyword evidence="8 16" id="KW-0812">Transmembrane</keyword>
<dbReference type="EC" id="2.1.2.10" evidence="5"/>
<dbReference type="AlphaFoldDB" id="A0AAD9Z3H3"/>
<keyword evidence="21" id="KW-1185">Reference proteome</keyword>
<dbReference type="GO" id="GO:0005739">
    <property type="term" value="C:mitochondrion"/>
    <property type="evidence" value="ECO:0007669"/>
    <property type="project" value="UniProtKB-SubCell"/>
</dbReference>
<dbReference type="InterPro" id="IPR006223">
    <property type="entry name" value="GcvT"/>
</dbReference>
<comment type="subcellular location">
    <subcellularLocation>
        <location evidence="2">Membrane</location>
    </subcellularLocation>
    <subcellularLocation>
        <location evidence="1">Mitochondrion</location>
    </subcellularLocation>
</comment>
<dbReference type="InterPro" id="IPR013057">
    <property type="entry name" value="AA_transpt_TM"/>
</dbReference>
<gene>
    <name evidence="20" type="ORF">OEA41_005266</name>
</gene>
<evidence type="ECO:0000256" key="10">
    <source>
        <dbReference type="ARBA" id="ARBA00022989"/>
    </source>
</evidence>
<feature type="transmembrane region" description="Helical" evidence="16">
    <location>
        <begin position="153"/>
        <end position="170"/>
    </location>
</feature>
<evidence type="ECO:0000256" key="13">
    <source>
        <dbReference type="ARBA" id="ARBA00031395"/>
    </source>
</evidence>
<evidence type="ECO:0000259" key="18">
    <source>
        <dbReference type="Pfam" id="PF01571"/>
    </source>
</evidence>
<dbReference type="InterPro" id="IPR006222">
    <property type="entry name" value="GCVT_N"/>
</dbReference>
<dbReference type="Gene3D" id="3.30.1360.120">
    <property type="entry name" value="Probable tRNA modification gtpase trme, domain 1"/>
    <property type="match status" value="1"/>
</dbReference>
<dbReference type="GO" id="GO:0005960">
    <property type="term" value="C:glycine cleavage complex"/>
    <property type="evidence" value="ECO:0007669"/>
    <property type="project" value="InterPro"/>
</dbReference>
<comment type="catalytic activity">
    <reaction evidence="14">
        <text>N(6)-[(R)-S(8)-aminomethyldihydrolipoyl]-L-lysyl-[protein] + (6S)-5,6,7,8-tetrahydrofolate = N(6)-[(R)-dihydrolipoyl]-L-lysyl-[protein] + (6R)-5,10-methylene-5,6,7,8-tetrahydrofolate + NH4(+)</text>
        <dbReference type="Rhea" id="RHEA:16945"/>
        <dbReference type="Rhea" id="RHEA-COMP:10475"/>
        <dbReference type="Rhea" id="RHEA-COMP:10492"/>
        <dbReference type="ChEBI" id="CHEBI:15636"/>
        <dbReference type="ChEBI" id="CHEBI:28938"/>
        <dbReference type="ChEBI" id="CHEBI:57453"/>
        <dbReference type="ChEBI" id="CHEBI:83100"/>
        <dbReference type="ChEBI" id="CHEBI:83143"/>
        <dbReference type="EC" id="2.1.2.10"/>
    </reaction>
</comment>
<keyword evidence="9" id="KW-0809">Transit peptide</keyword>
<dbReference type="GO" id="GO:0004047">
    <property type="term" value="F:aminomethyltransferase activity"/>
    <property type="evidence" value="ECO:0007669"/>
    <property type="project" value="UniProtKB-EC"/>
</dbReference>
<protein>
    <recommendedName>
        <fullName evidence="5">aminomethyltransferase</fullName>
        <ecNumber evidence="5">2.1.2.10</ecNumber>
    </recommendedName>
    <alternativeName>
        <fullName evidence="13">Glycine cleavage system T protein</fullName>
    </alternativeName>
</protein>
<dbReference type="FunFam" id="4.10.1250.10:FF:000002">
    <property type="entry name" value="Aminomethyltransferase"/>
    <property type="match status" value="1"/>
</dbReference>
<dbReference type="Gene3D" id="4.10.1250.10">
    <property type="entry name" value="Aminomethyltransferase fragment"/>
    <property type="match status" value="1"/>
</dbReference>
<comment type="caution">
    <text evidence="20">The sequence shown here is derived from an EMBL/GenBank/DDBJ whole genome shotgun (WGS) entry which is preliminary data.</text>
</comment>
<evidence type="ECO:0000256" key="8">
    <source>
        <dbReference type="ARBA" id="ARBA00022692"/>
    </source>
</evidence>
<evidence type="ECO:0000256" key="16">
    <source>
        <dbReference type="SAM" id="Phobius"/>
    </source>
</evidence>
<dbReference type="EMBL" id="JASNWA010000010">
    <property type="protein sequence ID" value="KAK3168818.1"/>
    <property type="molecule type" value="Genomic_DNA"/>
</dbReference>
<dbReference type="SUPFAM" id="SSF103025">
    <property type="entry name" value="Folate-binding domain"/>
    <property type="match status" value="1"/>
</dbReference>
<dbReference type="Pfam" id="PF08669">
    <property type="entry name" value="GCV_T_C"/>
    <property type="match status" value="1"/>
</dbReference>
<feature type="region of interest" description="Disordered" evidence="15">
    <location>
        <begin position="1"/>
        <end position="43"/>
    </location>
</feature>
<evidence type="ECO:0000256" key="5">
    <source>
        <dbReference type="ARBA" id="ARBA00012616"/>
    </source>
</evidence>
<dbReference type="Gene3D" id="2.40.30.110">
    <property type="entry name" value="Aminomethyltransferase beta-barrel domains"/>
    <property type="match status" value="1"/>
</dbReference>
<evidence type="ECO:0000256" key="6">
    <source>
        <dbReference type="ARBA" id="ARBA00022576"/>
    </source>
</evidence>
<keyword evidence="7" id="KW-0808">Transferase</keyword>
<sequence length="929" mass="100714">MALGMKSRKVDNDTQDINVNDGLTTSTEEKTGYGYDPESNEKGGRKMSRIAGVIGESDDDSTLSVGRQLELEATNSIKYRTCSWQKTAALLFSEYICLAIMSFPYSYSVLGLVPGLIVTVVVAMSVLYTSLIVWEFCLRHPELRDVCDVGQMLYYGWTWVWYLTAAMFLLNNTFIQGLHVLTGAKYLNTMSGGAVCTVGFSAIWTVLSWVCSLPRTFDTLSKLATLSAFFTFLSVLLAAIFAGIEAHPEGYNTPNGGKTGLLTGNPIVLVIPAAGTSFVSGMNAFLNISYTFIGQITIPSFIAEMKNPKDFPKALWAVTICEIIVFSLVGAIVYVYTGTQYNTAPAFGSLGNELYKKVSFSFMIPTLIFLGVLYASVSARFVFFRIFEGTRHKGNHTVLGWATWAGILAATWIVAFIIAEVIPFFSDLLSLMSSLFDSFFGFIFWGTAYLRMRQADYGPGFITKRGIRGISGFILNVVIILIGLFMLTGGTYATCQSIVDNYNAGTVGGIFTCLRNSSDDASTKDGDLSRTALHDLHVENGGKMVPFGGFSMPVQYSDLSVGESHKWTREKASLFDVGHMVQHRLSGPGAEPFLETITPTSTASLQTNHSTLSCLLHSATGGIVDDTVITRLGPELFYIVTNAACKAKDVAYLSQQIQDRDTSHGALDWEVLDNWGLVALQGPLSAEILQRALETAGVQDVDLKSLYFGQCKHVSLNLVSTSNQDTPILISRGGYTGEDGFEISIPPSLTVPFTTHLLKAGGKERLRLAGLGARDSLRLEAGMCLYGHDLDDSTTPVEAGLSWIIHKDRRTAGGFHGDETILSQLRSKKDGGAPPKRRRVGLIVEGAPAREGTEIVDPGSGEKVGKVTSGCPSPTLGKNIAMGYIKPPLNKAGTAVEAVVRGKRRKAEVVKMPFVKSNYWKQAAGTSPG</sequence>
<dbReference type="FunFam" id="1.20.1740.10:FF:000039">
    <property type="entry name" value="Neutral amino acid transporter (Eurofung)"/>
    <property type="match status" value="1"/>
</dbReference>
<comment type="subunit">
    <text evidence="4">The glycine cleavage system is composed of four proteins: P, T, L and H.</text>
</comment>
<evidence type="ECO:0000256" key="9">
    <source>
        <dbReference type="ARBA" id="ARBA00022946"/>
    </source>
</evidence>
<evidence type="ECO:0000313" key="21">
    <source>
        <dbReference type="Proteomes" id="UP001276659"/>
    </source>
</evidence>
<feature type="transmembrane region" description="Helical" evidence="16">
    <location>
        <begin position="190"/>
        <end position="211"/>
    </location>
</feature>
<dbReference type="FunFam" id="2.40.30.110:FF:000002">
    <property type="entry name" value="Aminomethyltransferase"/>
    <property type="match status" value="1"/>
</dbReference>